<dbReference type="PANTHER" id="PTHR10336:SF36">
    <property type="entry name" value="1-PHOSPHATIDYLINOSITOL 4,5-BISPHOSPHATE PHOSPHODIESTERASE BETA-4"/>
    <property type="match status" value="1"/>
</dbReference>
<dbReference type="FunFam" id="3.20.20.190:FF:000049">
    <property type="entry name" value="Phosphoinositide phospholipase C"/>
    <property type="match status" value="1"/>
</dbReference>
<dbReference type="CDD" id="cd13360">
    <property type="entry name" value="PH_PLC_fungal"/>
    <property type="match status" value="1"/>
</dbReference>
<dbReference type="Pfam" id="PF00388">
    <property type="entry name" value="PI-PLC-X"/>
    <property type="match status" value="1"/>
</dbReference>
<dbReference type="InterPro" id="IPR037755">
    <property type="entry name" value="Plc1_PH"/>
</dbReference>
<evidence type="ECO:0000313" key="10">
    <source>
        <dbReference type="EMBL" id="KAF2725786.1"/>
    </source>
</evidence>
<protein>
    <recommendedName>
        <fullName evidence="1 6">Phosphoinositide phospholipase C</fullName>
        <ecNumber evidence="1 6">3.1.4.11</ecNumber>
    </recommendedName>
</protein>
<feature type="region of interest" description="Disordered" evidence="7">
    <location>
        <begin position="1022"/>
        <end position="1081"/>
    </location>
</feature>
<evidence type="ECO:0000313" key="11">
    <source>
        <dbReference type="Proteomes" id="UP000799441"/>
    </source>
</evidence>
<dbReference type="CDD" id="cd00275">
    <property type="entry name" value="C2_PLC_like"/>
    <property type="match status" value="1"/>
</dbReference>
<dbReference type="AlphaFoldDB" id="A0A9P4QJ13"/>
<dbReference type="PROSITE" id="PS50008">
    <property type="entry name" value="PIPLC_Y_DOMAIN"/>
    <property type="match status" value="1"/>
</dbReference>
<evidence type="ECO:0000259" key="9">
    <source>
        <dbReference type="PROSITE" id="PS50008"/>
    </source>
</evidence>
<evidence type="ECO:0000256" key="1">
    <source>
        <dbReference type="ARBA" id="ARBA00012368"/>
    </source>
</evidence>
<feature type="domain" description="PI-PLC Y-box" evidence="9">
    <location>
        <begin position="698"/>
        <end position="817"/>
    </location>
</feature>
<feature type="compositionally biased region" description="Low complexity" evidence="7">
    <location>
        <begin position="656"/>
        <end position="683"/>
    </location>
</feature>
<dbReference type="GO" id="GO:0004435">
    <property type="term" value="F:phosphatidylinositol-4,5-bisphosphate phospholipase C activity"/>
    <property type="evidence" value="ECO:0007669"/>
    <property type="project" value="UniProtKB-EC"/>
</dbReference>
<evidence type="ECO:0000256" key="7">
    <source>
        <dbReference type="SAM" id="MobiDB-lite"/>
    </source>
</evidence>
<feature type="region of interest" description="Disordered" evidence="7">
    <location>
        <begin position="1"/>
        <end position="69"/>
    </location>
</feature>
<dbReference type="InterPro" id="IPR001711">
    <property type="entry name" value="PLipase_C_Pinositol-sp_Y"/>
</dbReference>
<comment type="catalytic activity">
    <reaction evidence="6">
        <text>a 1,2-diacyl-sn-glycero-3-phospho-(1D-myo-inositol-4,5-bisphosphate) + H2O = 1D-myo-inositol 1,4,5-trisphosphate + a 1,2-diacyl-sn-glycerol + H(+)</text>
        <dbReference type="Rhea" id="RHEA:33179"/>
        <dbReference type="ChEBI" id="CHEBI:15377"/>
        <dbReference type="ChEBI" id="CHEBI:15378"/>
        <dbReference type="ChEBI" id="CHEBI:17815"/>
        <dbReference type="ChEBI" id="CHEBI:58456"/>
        <dbReference type="ChEBI" id="CHEBI:203600"/>
        <dbReference type="EC" id="3.1.4.11"/>
    </reaction>
</comment>
<dbReference type="GO" id="GO:0016042">
    <property type="term" value="P:lipid catabolic process"/>
    <property type="evidence" value="ECO:0007669"/>
    <property type="project" value="UniProtKB-KW"/>
</dbReference>
<evidence type="ECO:0000256" key="5">
    <source>
        <dbReference type="ARBA" id="ARBA00023224"/>
    </source>
</evidence>
<keyword evidence="11" id="KW-1185">Reference proteome</keyword>
<dbReference type="SMART" id="SM00239">
    <property type="entry name" value="C2"/>
    <property type="match status" value="1"/>
</dbReference>
<dbReference type="InterPro" id="IPR017946">
    <property type="entry name" value="PLC-like_Pdiesterase_TIM-brl"/>
</dbReference>
<dbReference type="Pfam" id="PF00387">
    <property type="entry name" value="PI-PLC-Y"/>
    <property type="match status" value="1"/>
</dbReference>
<evidence type="ECO:0000259" key="8">
    <source>
        <dbReference type="PROSITE" id="PS50004"/>
    </source>
</evidence>
<dbReference type="PROSITE" id="PS50007">
    <property type="entry name" value="PIPLC_X_DOMAIN"/>
    <property type="match status" value="1"/>
</dbReference>
<reference evidence="10" key="1">
    <citation type="journal article" date="2020" name="Stud. Mycol.">
        <title>101 Dothideomycetes genomes: a test case for predicting lifestyles and emergence of pathogens.</title>
        <authorList>
            <person name="Haridas S."/>
            <person name="Albert R."/>
            <person name="Binder M."/>
            <person name="Bloem J."/>
            <person name="Labutti K."/>
            <person name="Salamov A."/>
            <person name="Andreopoulos B."/>
            <person name="Baker S."/>
            <person name="Barry K."/>
            <person name="Bills G."/>
            <person name="Bluhm B."/>
            <person name="Cannon C."/>
            <person name="Castanera R."/>
            <person name="Culley D."/>
            <person name="Daum C."/>
            <person name="Ezra D."/>
            <person name="Gonzalez J."/>
            <person name="Henrissat B."/>
            <person name="Kuo A."/>
            <person name="Liang C."/>
            <person name="Lipzen A."/>
            <person name="Lutzoni F."/>
            <person name="Magnuson J."/>
            <person name="Mondo S."/>
            <person name="Nolan M."/>
            <person name="Ohm R."/>
            <person name="Pangilinan J."/>
            <person name="Park H.-J."/>
            <person name="Ramirez L."/>
            <person name="Alfaro M."/>
            <person name="Sun H."/>
            <person name="Tritt A."/>
            <person name="Yoshinaga Y."/>
            <person name="Zwiers L.-H."/>
            <person name="Turgeon B."/>
            <person name="Goodwin S."/>
            <person name="Spatafora J."/>
            <person name="Crous P."/>
            <person name="Grigoriev I."/>
        </authorList>
    </citation>
    <scope>NUCLEOTIDE SEQUENCE</scope>
    <source>
        <strain evidence="10">CBS 116435</strain>
    </source>
</reference>
<dbReference type="InterPro" id="IPR000909">
    <property type="entry name" value="PLipase_C_PInositol-sp_X_dom"/>
</dbReference>
<gene>
    <name evidence="10" type="ORF">K431DRAFT_214635</name>
</gene>
<dbReference type="OrthoDB" id="269822at2759"/>
<keyword evidence="5" id="KW-0807">Transducer</keyword>
<dbReference type="GO" id="GO:0051209">
    <property type="term" value="P:release of sequestered calcium ion into cytosol"/>
    <property type="evidence" value="ECO:0007669"/>
    <property type="project" value="TreeGrafter"/>
</dbReference>
<dbReference type="EC" id="3.1.4.11" evidence="1 6"/>
<keyword evidence="2 6" id="KW-0378">Hydrolase</keyword>
<feature type="compositionally biased region" description="Polar residues" evidence="7">
    <location>
        <begin position="1059"/>
        <end position="1072"/>
    </location>
</feature>
<dbReference type="EMBL" id="MU003766">
    <property type="protein sequence ID" value="KAF2725786.1"/>
    <property type="molecule type" value="Genomic_DNA"/>
</dbReference>
<dbReference type="SMART" id="SM00149">
    <property type="entry name" value="PLCYc"/>
    <property type="match status" value="1"/>
</dbReference>
<dbReference type="SUPFAM" id="SSF47473">
    <property type="entry name" value="EF-hand"/>
    <property type="match status" value="1"/>
</dbReference>
<name>A0A9P4QJ13_9PEZI</name>
<feature type="region of interest" description="Disordered" evidence="7">
    <location>
        <begin position="621"/>
        <end position="691"/>
    </location>
</feature>
<dbReference type="Gene3D" id="2.30.29.30">
    <property type="entry name" value="Pleckstrin-homology domain (PH domain)/Phosphotyrosine-binding domain (PTB)"/>
    <property type="match status" value="1"/>
</dbReference>
<dbReference type="PROSITE" id="PS50004">
    <property type="entry name" value="C2"/>
    <property type="match status" value="1"/>
</dbReference>
<dbReference type="CDD" id="cd08598">
    <property type="entry name" value="PI-PLC1c_yeast"/>
    <property type="match status" value="1"/>
</dbReference>
<dbReference type="Gene3D" id="2.60.40.150">
    <property type="entry name" value="C2 domain"/>
    <property type="match status" value="1"/>
</dbReference>
<dbReference type="Gene3D" id="3.20.20.190">
    <property type="entry name" value="Phosphatidylinositol (PI) phosphodiesterase"/>
    <property type="match status" value="1"/>
</dbReference>
<dbReference type="PANTHER" id="PTHR10336">
    <property type="entry name" value="PHOSPHOINOSITIDE-SPECIFIC PHOSPHOLIPASE C FAMILY PROTEIN"/>
    <property type="match status" value="1"/>
</dbReference>
<dbReference type="PRINTS" id="PR00390">
    <property type="entry name" value="PHPHLIPASEC"/>
</dbReference>
<feature type="region of interest" description="Disordered" evidence="7">
    <location>
        <begin position="886"/>
        <end position="908"/>
    </location>
</feature>
<dbReference type="SUPFAM" id="SSF50729">
    <property type="entry name" value="PH domain-like"/>
    <property type="match status" value="1"/>
</dbReference>
<keyword evidence="3 6" id="KW-0442">Lipid degradation</keyword>
<organism evidence="10 11">
    <name type="scientific">Polychaeton citri CBS 116435</name>
    <dbReference type="NCBI Taxonomy" id="1314669"/>
    <lineage>
        <taxon>Eukaryota</taxon>
        <taxon>Fungi</taxon>
        <taxon>Dikarya</taxon>
        <taxon>Ascomycota</taxon>
        <taxon>Pezizomycotina</taxon>
        <taxon>Dothideomycetes</taxon>
        <taxon>Dothideomycetidae</taxon>
        <taxon>Capnodiales</taxon>
        <taxon>Capnodiaceae</taxon>
        <taxon>Polychaeton</taxon>
    </lineage>
</organism>
<accession>A0A9P4QJ13</accession>
<dbReference type="SMART" id="SM00148">
    <property type="entry name" value="PLCXc"/>
    <property type="match status" value="1"/>
</dbReference>
<evidence type="ECO:0000256" key="4">
    <source>
        <dbReference type="ARBA" id="ARBA00023098"/>
    </source>
</evidence>
<comment type="caution">
    <text evidence="10">The sequence shown here is derived from an EMBL/GenBank/DDBJ whole genome shotgun (WGS) entry which is preliminary data.</text>
</comment>
<dbReference type="SUPFAM" id="SSF51695">
    <property type="entry name" value="PLC-like phosphodiesterases"/>
    <property type="match status" value="1"/>
</dbReference>
<sequence length="1081" mass="120922">MFPSPAIIPKAARSERTSSERSPSPSRIPSGALADLGKSPGIMRRLSQNASNKMLRRRRSTTAAAANRIRDQSAGPVLVRARSGSVTSDAHDVSDLDLDSQTDEVQEDSQYTELRDFNALGINMTKTNNPPGGLDSAMVPAISAILEQGTNVIKVTKKKRKDIRIFLDPNSARVCWHPSNPNKSFFIDDVREIRMGADSRNARDDVEIPDAMEDRWITIVFDALQRTQGRTIKTMHLLTMDRFIAELWGKALGHVARERIEIMNALAANVEKSERSMILAWDKAMARKTPTAPKTFTLDDAKWLCRNLEINCSENTVKTHFKRSDSGNAGSLTWDGYQHFVNSFKQRKDISHLFRNVSMGTDIDMPKTGFFNFLKNDQAVNVDRDLAHWETVFYRFSKPNTTPRLPDAEPVLGQRTMNLQGFQNFLTSSYNAPLKSSKGEVSLDRPLNEYFISSSHNTYLLGYQVRGVSSVHGYITALVKGCRCVEVDCWDGENGRPMVTHGRTMTTKVSFEDCISVISKYAFHTSPYPLIISLEVHCSPDQQQTMVDLMRKYFDGMMITEPIMTNSISLPSPEELRHKILIKVKASFDVEHAALGLDNSSQRHRARSIGAAITPSSFSRTNSIEKDSVTSSVTSTPLVASPPANSSPMERYTAFSTPNGSTTSGPSMAPSSSTSDSDNAPLSAETKRSKTSKIIPSLGKLGVYTQGIKYSDFNSTEAKTYNHIYSFAESTFDKLCTKNTDTKSLLEKHNMRYLMRVYPAQRRIDSSNFNPLQSWRRGVQMAALNWQTHDVHMQVNEAMFAAGSDRLGYVLKPEELRHAKHLPIADTLAEAPERKERRSKKIVKFAVDIISAQRLPRPRNSNTDGSMNPYIEFEMYSAEDKARGIARGEGGTDASARDGSSGIGSPLRKRTRVVEGNGFDPVWNQTISMEVETKYPTLIFVRWTVWNSPTGNSTSHNTLLATFTAKLSSLQQGYRHLPLFNPNGEQYRDAKLFVRIKKQAPSPLQVDQYAYGMYDPAAASPRVEAISRPDRTWPRRIFSRNPSERRKKDHQQGLPASTGEHNGNALTLSRTSSTDRESVRS</sequence>
<dbReference type="InterPro" id="IPR035892">
    <property type="entry name" value="C2_domain_sf"/>
</dbReference>
<feature type="compositionally biased region" description="Low complexity" evidence="7">
    <location>
        <begin position="629"/>
        <end position="643"/>
    </location>
</feature>
<proteinExistence type="predicted"/>
<keyword evidence="4 6" id="KW-0443">Lipid metabolism</keyword>
<dbReference type="GO" id="GO:0048015">
    <property type="term" value="P:phosphatidylinositol-mediated signaling"/>
    <property type="evidence" value="ECO:0007669"/>
    <property type="project" value="TreeGrafter"/>
</dbReference>
<feature type="compositionally biased region" description="Low complexity" evidence="7">
    <location>
        <begin position="20"/>
        <end position="30"/>
    </location>
</feature>
<evidence type="ECO:0000256" key="6">
    <source>
        <dbReference type="RuleBase" id="RU361133"/>
    </source>
</evidence>
<feature type="domain" description="C2" evidence="8">
    <location>
        <begin position="824"/>
        <end position="981"/>
    </location>
</feature>
<evidence type="ECO:0000256" key="3">
    <source>
        <dbReference type="ARBA" id="ARBA00022963"/>
    </source>
</evidence>
<dbReference type="InterPro" id="IPR000008">
    <property type="entry name" value="C2_dom"/>
</dbReference>
<dbReference type="Proteomes" id="UP000799441">
    <property type="component" value="Unassembled WGS sequence"/>
</dbReference>
<dbReference type="SUPFAM" id="SSF49562">
    <property type="entry name" value="C2 domain (Calcium/lipid-binding domain, CaLB)"/>
    <property type="match status" value="1"/>
</dbReference>
<dbReference type="InterPro" id="IPR011992">
    <property type="entry name" value="EF-hand-dom_pair"/>
</dbReference>
<dbReference type="InterPro" id="IPR011993">
    <property type="entry name" value="PH-like_dom_sf"/>
</dbReference>
<evidence type="ECO:0000256" key="2">
    <source>
        <dbReference type="ARBA" id="ARBA00022801"/>
    </source>
</evidence>
<dbReference type="Pfam" id="PF00168">
    <property type="entry name" value="C2"/>
    <property type="match status" value="1"/>
</dbReference>
<dbReference type="InterPro" id="IPR001192">
    <property type="entry name" value="PI-PLC_fam"/>
</dbReference>